<comment type="similarity">
    <text evidence="1">Belongs to the TRAFAC class TrmE-Era-EngA-EngB-Septin-like GTPase superfamily. AIG1/Toc34/Toc159-like paraseptin GTPase family. IAN subfamily.</text>
</comment>
<dbReference type="GeneTree" id="ENSGT01140000283062"/>
<dbReference type="AlphaFoldDB" id="A0A3Q2CXV8"/>
<organism evidence="5 6">
    <name type="scientific">Cyprinodon variegatus</name>
    <name type="common">Sheepshead minnow</name>
    <dbReference type="NCBI Taxonomy" id="28743"/>
    <lineage>
        <taxon>Eukaryota</taxon>
        <taxon>Metazoa</taxon>
        <taxon>Chordata</taxon>
        <taxon>Craniata</taxon>
        <taxon>Vertebrata</taxon>
        <taxon>Euteleostomi</taxon>
        <taxon>Actinopterygii</taxon>
        <taxon>Neopterygii</taxon>
        <taxon>Teleostei</taxon>
        <taxon>Neoteleostei</taxon>
        <taxon>Acanthomorphata</taxon>
        <taxon>Ovalentaria</taxon>
        <taxon>Atherinomorphae</taxon>
        <taxon>Cyprinodontiformes</taxon>
        <taxon>Cyprinodontidae</taxon>
        <taxon>Cyprinodon</taxon>
    </lineage>
</organism>
<evidence type="ECO:0000313" key="5">
    <source>
        <dbReference type="Ensembl" id="ENSCVAP00000010796.1"/>
    </source>
</evidence>
<dbReference type="Gene3D" id="3.40.50.300">
    <property type="entry name" value="P-loop containing nucleotide triphosphate hydrolases"/>
    <property type="match status" value="1"/>
</dbReference>
<dbReference type="STRING" id="28743.ENSCVAP00000010796"/>
<dbReference type="SUPFAM" id="SSF52540">
    <property type="entry name" value="P-loop containing nucleoside triphosphate hydrolases"/>
    <property type="match status" value="1"/>
</dbReference>
<dbReference type="Ensembl" id="ENSCVAT00000029685.1">
    <property type="protein sequence ID" value="ENSCVAP00000010796.1"/>
    <property type="gene ID" value="ENSCVAG00000012969.1"/>
</dbReference>
<evidence type="ECO:0000256" key="2">
    <source>
        <dbReference type="ARBA" id="ARBA00022741"/>
    </source>
</evidence>
<keyword evidence="6" id="KW-1185">Reference proteome</keyword>
<name>A0A3Q2CXV8_CYPVA</name>
<feature type="region of interest" description="Disordered" evidence="3">
    <location>
        <begin position="54"/>
        <end position="79"/>
    </location>
</feature>
<sequence>MAYCCRHVIICLRVQCAFMSDMKRSSTSSLPLFHNDQPIPDSLRIVLIGKTGCGKSSSGNTILGREEFKTPPERASSRH</sequence>
<evidence type="ECO:0000313" key="6">
    <source>
        <dbReference type="Proteomes" id="UP000265020"/>
    </source>
</evidence>
<evidence type="ECO:0000256" key="1">
    <source>
        <dbReference type="ARBA" id="ARBA00008535"/>
    </source>
</evidence>
<feature type="domain" description="AIG1-type G" evidence="4">
    <location>
        <begin position="43"/>
        <end position="70"/>
    </location>
</feature>
<proteinExistence type="inferred from homology"/>
<dbReference type="Pfam" id="PF04548">
    <property type="entry name" value="AIG1"/>
    <property type="match status" value="1"/>
</dbReference>
<reference evidence="5" key="1">
    <citation type="submission" date="2025-08" db="UniProtKB">
        <authorList>
            <consortium name="Ensembl"/>
        </authorList>
    </citation>
    <scope>IDENTIFICATION</scope>
</reference>
<dbReference type="InterPro" id="IPR027417">
    <property type="entry name" value="P-loop_NTPase"/>
</dbReference>
<evidence type="ECO:0000256" key="3">
    <source>
        <dbReference type="SAM" id="MobiDB-lite"/>
    </source>
</evidence>
<dbReference type="GO" id="GO:0005525">
    <property type="term" value="F:GTP binding"/>
    <property type="evidence" value="ECO:0007669"/>
    <property type="project" value="InterPro"/>
</dbReference>
<keyword evidence="2" id="KW-0547">Nucleotide-binding</keyword>
<accession>A0A3Q2CXV8</accession>
<protein>
    <recommendedName>
        <fullName evidence="4">AIG1-type G domain-containing protein</fullName>
    </recommendedName>
</protein>
<dbReference type="Proteomes" id="UP000265020">
    <property type="component" value="Unassembled WGS sequence"/>
</dbReference>
<feature type="compositionally biased region" description="Basic and acidic residues" evidence="3">
    <location>
        <begin position="64"/>
        <end position="79"/>
    </location>
</feature>
<reference evidence="5" key="2">
    <citation type="submission" date="2025-09" db="UniProtKB">
        <authorList>
            <consortium name="Ensembl"/>
        </authorList>
    </citation>
    <scope>IDENTIFICATION</scope>
</reference>
<dbReference type="InterPro" id="IPR006703">
    <property type="entry name" value="G_AIG1"/>
</dbReference>
<evidence type="ECO:0000259" key="4">
    <source>
        <dbReference type="Pfam" id="PF04548"/>
    </source>
</evidence>